<feature type="transmembrane region" description="Helical" evidence="1">
    <location>
        <begin position="235"/>
        <end position="254"/>
    </location>
</feature>
<feature type="transmembrane region" description="Helical" evidence="1">
    <location>
        <begin position="70"/>
        <end position="89"/>
    </location>
</feature>
<accession>A0ABT3NZL7</accession>
<dbReference type="EMBL" id="JAPFQI010000013">
    <property type="protein sequence ID" value="MCW8087024.1"/>
    <property type="molecule type" value="Genomic_DNA"/>
</dbReference>
<feature type="transmembrane region" description="Helical" evidence="1">
    <location>
        <begin position="126"/>
        <end position="149"/>
    </location>
</feature>
<evidence type="ECO:0000256" key="1">
    <source>
        <dbReference type="SAM" id="Phobius"/>
    </source>
</evidence>
<feature type="transmembrane region" description="Helical" evidence="1">
    <location>
        <begin position="161"/>
        <end position="183"/>
    </location>
</feature>
<evidence type="ECO:0000313" key="4">
    <source>
        <dbReference type="Proteomes" id="UP001526430"/>
    </source>
</evidence>
<protein>
    <submittedName>
        <fullName evidence="3">EamA family transporter</fullName>
    </submittedName>
</protein>
<keyword evidence="1" id="KW-0812">Transmembrane</keyword>
<feature type="domain" description="EamA" evidence="2">
    <location>
        <begin position="163"/>
        <end position="300"/>
    </location>
</feature>
<feature type="transmembrane region" description="Helical" evidence="1">
    <location>
        <begin position="195"/>
        <end position="215"/>
    </location>
</feature>
<gene>
    <name evidence="3" type="ORF">OF850_15435</name>
</gene>
<keyword evidence="1" id="KW-1133">Transmembrane helix</keyword>
<name>A0ABT3NZL7_9PROT</name>
<dbReference type="SUPFAM" id="SSF103481">
    <property type="entry name" value="Multidrug resistance efflux transporter EmrE"/>
    <property type="match status" value="2"/>
</dbReference>
<feature type="transmembrane region" description="Helical" evidence="1">
    <location>
        <begin position="286"/>
        <end position="303"/>
    </location>
</feature>
<organism evidence="3 4">
    <name type="scientific">Sabulicella glaciei</name>
    <dbReference type="NCBI Taxonomy" id="2984948"/>
    <lineage>
        <taxon>Bacteria</taxon>
        <taxon>Pseudomonadati</taxon>
        <taxon>Pseudomonadota</taxon>
        <taxon>Alphaproteobacteria</taxon>
        <taxon>Acetobacterales</taxon>
        <taxon>Acetobacteraceae</taxon>
        <taxon>Sabulicella</taxon>
    </lineage>
</organism>
<dbReference type="Pfam" id="PF00892">
    <property type="entry name" value="EamA"/>
    <property type="match status" value="1"/>
</dbReference>
<sequence length="304" mass="31892">MLIPLWVAATGTAALFQTWRTALQQRLRGQLSLNAAAVVRYLYGVPVGLVILALYWLATDGTLGTPGVTYLLLVALAGLLQIFGTNLLISSFGPRGFAVGTAYSKTEAIQASLIAVILLGEALSPLAWKGIIISAAGVMYLSLAGRGLTAGEVLRATVQPAALRGMGAGFCFAMTAICARAAYPGLPASDPILKALFTVVLMNAMQTLMQGGWLFVKERQAVFSVFRTWRSSAQVGALSACGSACWFIGFALAPVALVRAVGQVEILFTLAFSRFFLGERMKGSDVLGALLVVSGVVLVLLGSL</sequence>
<evidence type="ECO:0000259" key="2">
    <source>
        <dbReference type="Pfam" id="PF00892"/>
    </source>
</evidence>
<evidence type="ECO:0000313" key="3">
    <source>
        <dbReference type="EMBL" id="MCW8087024.1"/>
    </source>
</evidence>
<comment type="caution">
    <text evidence="3">The sequence shown here is derived from an EMBL/GenBank/DDBJ whole genome shotgun (WGS) entry which is preliminary data.</text>
</comment>
<reference evidence="3 4" key="1">
    <citation type="submission" date="2022-10" db="EMBL/GenBank/DDBJ databases">
        <title>Roseococcus glaciei nov., sp. nov., isolated from glacier.</title>
        <authorList>
            <person name="Liu Q."/>
            <person name="Xin Y.-H."/>
        </authorList>
    </citation>
    <scope>NUCLEOTIDE SEQUENCE [LARGE SCALE GENOMIC DNA]</scope>
    <source>
        <strain evidence="3 4">MDT2-1-1</strain>
    </source>
</reference>
<dbReference type="Proteomes" id="UP001526430">
    <property type="component" value="Unassembled WGS sequence"/>
</dbReference>
<keyword evidence="1" id="KW-0472">Membrane</keyword>
<dbReference type="InterPro" id="IPR037185">
    <property type="entry name" value="EmrE-like"/>
</dbReference>
<dbReference type="RefSeq" id="WP_301591170.1">
    <property type="nucleotide sequence ID" value="NZ_JAPFQI010000013.1"/>
</dbReference>
<keyword evidence="4" id="KW-1185">Reference proteome</keyword>
<dbReference type="InterPro" id="IPR000620">
    <property type="entry name" value="EamA_dom"/>
</dbReference>
<feature type="transmembrane region" description="Helical" evidence="1">
    <location>
        <begin position="40"/>
        <end position="58"/>
    </location>
</feature>
<proteinExistence type="predicted"/>